<keyword evidence="4" id="KW-1185">Reference proteome</keyword>
<dbReference type="Proteomes" id="UP001354989">
    <property type="component" value="Chromosome"/>
</dbReference>
<dbReference type="InterPro" id="IPR019953">
    <property type="entry name" value="OHR"/>
</dbReference>
<feature type="region of interest" description="Disordered" evidence="2">
    <location>
        <begin position="14"/>
        <end position="45"/>
    </location>
</feature>
<dbReference type="SUPFAM" id="SSF82784">
    <property type="entry name" value="OsmC-like"/>
    <property type="match status" value="1"/>
</dbReference>
<dbReference type="PANTHER" id="PTHR33797">
    <property type="entry name" value="ORGANIC HYDROPEROXIDE RESISTANCE PROTEIN-LIKE"/>
    <property type="match status" value="1"/>
</dbReference>
<evidence type="ECO:0000256" key="1">
    <source>
        <dbReference type="ARBA" id="ARBA00007378"/>
    </source>
</evidence>
<dbReference type="PANTHER" id="PTHR33797:SF2">
    <property type="entry name" value="ORGANIC HYDROPEROXIDE RESISTANCE PROTEIN-LIKE"/>
    <property type="match status" value="1"/>
</dbReference>
<dbReference type="InterPro" id="IPR003718">
    <property type="entry name" value="OsmC/Ohr_fam"/>
</dbReference>
<evidence type="ECO:0000256" key="2">
    <source>
        <dbReference type="SAM" id="MobiDB-lite"/>
    </source>
</evidence>
<dbReference type="Pfam" id="PF02566">
    <property type="entry name" value="OsmC"/>
    <property type="match status" value="1"/>
</dbReference>
<dbReference type="Gene3D" id="3.30.300.20">
    <property type="match status" value="1"/>
</dbReference>
<dbReference type="RefSeq" id="WP_332919304.1">
    <property type="nucleotide sequence ID" value="NZ_AP025292.1"/>
</dbReference>
<accession>A0ABN6L987</accession>
<proteinExistence type="inferred from homology"/>
<dbReference type="EMBL" id="AP025292">
    <property type="protein sequence ID" value="BDC97836.1"/>
    <property type="molecule type" value="Genomic_DNA"/>
</dbReference>
<organism evidence="3 4">
    <name type="scientific">Persicobacter psychrovividus</name>
    <dbReference type="NCBI Taxonomy" id="387638"/>
    <lineage>
        <taxon>Bacteria</taxon>
        <taxon>Pseudomonadati</taxon>
        <taxon>Bacteroidota</taxon>
        <taxon>Cytophagia</taxon>
        <taxon>Cytophagales</taxon>
        <taxon>Persicobacteraceae</taxon>
        <taxon>Persicobacter</taxon>
    </lineage>
</organism>
<comment type="similarity">
    <text evidence="1">Belongs to the OsmC/Ohr family.</text>
</comment>
<dbReference type="Gene3D" id="2.20.25.10">
    <property type="match status" value="1"/>
</dbReference>
<evidence type="ECO:0000313" key="4">
    <source>
        <dbReference type="Proteomes" id="UP001354989"/>
    </source>
</evidence>
<evidence type="ECO:0000313" key="3">
    <source>
        <dbReference type="EMBL" id="BDC97836.1"/>
    </source>
</evidence>
<sequence>MSIQKLYTAQAEATGGRDGKVTTPDGAIDRQLSMPKSLGGEEKAGATNPEQLFAAGYAACFNSALNLVINNKKVKTGTTAVKAEVAIGKDADGFGLAVDIHAIIPEVSEEEAKALADAAHQVCPYSKATKGNIEVNISASNA</sequence>
<name>A0ABN6L987_9BACT</name>
<reference evidence="3 4" key="1">
    <citation type="submission" date="2021-12" db="EMBL/GenBank/DDBJ databases">
        <title>Genome sequencing of bacteria with rrn-lacking chromosome and rrn-plasmid.</title>
        <authorList>
            <person name="Anda M."/>
            <person name="Iwasaki W."/>
        </authorList>
    </citation>
    <scope>NUCLEOTIDE SEQUENCE [LARGE SCALE GENOMIC DNA]</scope>
    <source>
        <strain evidence="3 4">NBRC 101262</strain>
    </source>
</reference>
<dbReference type="InterPro" id="IPR015946">
    <property type="entry name" value="KH_dom-like_a/b"/>
</dbReference>
<protein>
    <submittedName>
        <fullName evidence="3">Organic hydroperoxide resistance protein</fullName>
    </submittedName>
</protein>
<gene>
    <name evidence="3" type="ORF">PEPS_01170</name>
</gene>
<dbReference type="NCBIfam" id="TIGR03561">
    <property type="entry name" value="organ_hyd_perox"/>
    <property type="match status" value="1"/>
</dbReference>
<dbReference type="InterPro" id="IPR036102">
    <property type="entry name" value="OsmC/Ohrsf"/>
</dbReference>